<evidence type="ECO:0000256" key="8">
    <source>
        <dbReference type="PROSITE-ProRule" id="PRU00042"/>
    </source>
</evidence>
<dbReference type="PANTHER" id="PTHR16515">
    <property type="entry name" value="PR DOMAIN ZINC FINGER PROTEIN"/>
    <property type="match status" value="1"/>
</dbReference>
<dbReference type="InterPro" id="IPR012934">
    <property type="entry name" value="Znf_AD"/>
</dbReference>
<dbReference type="Gene3D" id="3.40.1800.20">
    <property type="match status" value="1"/>
</dbReference>
<feature type="domain" description="C2H2-type" evidence="10">
    <location>
        <begin position="374"/>
        <end position="401"/>
    </location>
</feature>
<dbReference type="InterPro" id="IPR013087">
    <property type="entry name" value="Znf_C2H2_type"/>
</dbReference>
<dbReference type="GO" id="GO:0008270">
    <property type="term" value="F:zinc ion binding"/>
    <property type="evidence" value="ECO:0007669"/>
    <property type="project" value="UniProtKB-KW"/>
</dbReference>
<dbReference type="SUPFAM" id="SSF57667">
    <property type="entry name" value="beta-beta-alpha zinc fingers"/>
    <property type="match status" value="4"/>
</dbReference>
<dbReference type="AlphaFoldDB" id="A0A8R2ACC4"/>
<keyword evidence="6" id="KW-0238">DNA-binding</keyword>
<dbReference type="Pfam" id="PF00096">
    <property type="entry name" value="zf-C2H2"/>
    <property type="match status" value="3"/>
</dbReference>
<keyword evidence="3" id="KW-0677">Repeat</keyword>
<dbReference type="GO" id="GO:0010468">
    <property type="term" value="P:regulation of gene expression"/>
    <property type="evidence" value="ECO:0007669"/>
    <property type="project" value="TreeGrafter"/>
</dbReference>
<feature type="region of interest" description="Disordered" evidence="9">
    <location>
        <begin position="235"/>
        <end position="272"/>
    </location>
</feature>
<dbReference type="PROSITE" id="PS00028">
    <property type="entry name" value="ZINC_FINGER_C2H2_1"/>
    <property type="match status" value="7"/>
</dbReference>
<dbReference type="SMART" id="SM00355">
    <property type="entry name" value="ZnF_C2H2"/>
    <property type="match status" value="8"/>
</dbReference>
<evidence type="ECO:0000256" key="7">
    <source>
        <dbReference type="ARBA" id="ARBA00023242"/>
    </source>
</evidence>
<evidence type="ECO:0000256" key="1">
    <source>
        <dbReference type="ARBA" id="ARBA00004123"/>
    </source>
</evidence>
<dbReference type="OrthoDB" id="6594755at2759"/>
<feature type="domain" description="C2H2-type" evidence="10">
    <location>
        <begin position="513"/>
        <end position="535"/>
    </location>
</feature>
<evidence type="ECO:0000256" key="9">
    <source>
        <dbReference type="SAM" id="MobiDB-lite"/>
    </source>
</evidence>
<dbReference type="InterPro" id="IPR050331">
    <property type="entry name" value="Zinc_finger"/>
</dbReference>
<feature type="domain" description="C2H2-type" evidence="10">
    <location>
        <begin position="485"/>
        <end position="512"/>
    </location>
</feature>
<comment type="subcellular location">
    <subcellularLocation>
        <location evidence="1">Nucleus</location>
    </subcellularLocation>
</comment>
<keyword evidence="5" id="KW-0862">Zinc</keyword>
<dbReference type="SMART" id="SM00868">
    <property type="entry name" value="zf-AD"/>
    <property type="match status" value="1"/>
</dbReference>
<reference evidence="11" key="2">
    <citation type="submission" date="2022-06" db="UniProtKB">
        <authorList>
            <consortium name="EnsemblMetazoa"/>
        </authorList>
    </citation>
    <scope>IDENTIFICATION</scope>
</reference>
<dbReference type="RefSeq" id="XP_003245388.1">
    <property type="nucleotide sequence ID" value="XM_003245340.4"/>
</dbReference>
<dbReference type="PANTHER" id="PTHR16515:SF49">
    <property type="entry name" value="GASTRULA ZINC FINGER PROTEIN XLCGF49.1-LIKE-RELATED"/>
    <property type="match status" value="1"/>
</dbReference>
<reference evidence="12" key="1">
    <citation type="submission" date="2010-06" db="EMBL/GenBank/DDBJ databases">
        <authorList>
            <person name="Jiang H."/>
            <person name="Abraham K."/>
            <person name="Ali S."/>
            <person name="Alsbrooks S.L."/>
            <person name="Anim B.N."/>
            <person name="Anosike U.S."/>
            <person name="Attaway T."/>
            <person name="Bandaranaike D.P."/>
            <person name="Battles P.K."/>
            <person name="Bell S.N."/>
            <person name="Bell A.V."/>
            <person name="Beltran B."/>
            <person name="Bickham C."/>
            <person name="Bustamante Y."/>
            <person name="Caleb T."/>
            <person name="Canada A."/>
            <person name="Cardenas V."/>
            <person name="Carter K."/>
            <person name="Chacko J."/>
            <person name="Chandrabose M.N."/>
            <person name="Chavez D."/>
            <person name="Chavez A."/>
            <person name="Chen L."/>
            <person name="Chu H.-S."/>
            <person name="Claassen K.J."/>
            <person name="Cockrell R."/>
            <person name="Collins M."/>
            <person name="Cooper J.A."/>
            <person name="Cree A."/>
            <person name="Curry S.M."/>
            <person name="Da Y."/>
            <person name="Dao M.D."/>
            <person name="Das B."/>
            <person name="Davila M.-L."/>
            <person name="Davy-Carroll L."/>
            <person name="Denson S."/>
            <person name="Dinh H."/>
            <person name="Ebong V.E."/>
            <person name="Edwards J.R."/>
            <person name="Egan A."/>
            <person name="El-Daye J."/>
            <person name="Escobedo L."/>
            <person name="Fernandez S."/>
            <person name="Fernando P.R."/>
            <person name="Flagg N."/>
            <person name="Forbes L.D."/>
            <person name="Fowler R.G."/>
            <person name="Fu Q."/>
            <person name="Gabisi R.A."/>
            <person name="Ganer J."/>
            <person name="Garbino Pronczuk A."/>
            <person name="Garcia R.M."/>
            <person name="Garner T."/>
            <person name="Garrett T.E."/>
            <person name="Gonzalez D.A."/>
            <person name="Hamid H."/>
            <person name="Hawkins E.S."/>
            <person name="Hirani K."/>
            <person name="Hogues M.E."/>
            <person name="Hollins B."/>
            <person name="Hsiao C.-H."/>
            <person name="Jabil R."/>
            <person name="James M.L."/>
            <person name="Jhangiani S.N."/>
            <person name="Johnson B."/>
            <person name="Johnson Q."/>
            <person name="Joshi V."/>
            <person name="Kalu J.B."/>
            <person name="Kam C."/>
            <person name="Kashfia A."/>
            <person name="Keebler J."/>
            <person name="Kisamo H."/>
            <person name="Kovar C.L."/>
            <person name="Lago L.A."/>
            <person name="Lai C.-Y."/>
            <person name="Laidlaw J."/>
            <person name="Lara F."/>
            <person name="Le T.-K."/>
            <person name="Lee S.L."/>
            <person name="Legall F.H."/>
            <person name="Lemon S.J."/>
            <person name="Lewis L.R."/>
            <person name="Li B."/>
            <person name="Liu Y."/>
            <person name="Liu Y.-S."/>
            <person name="Lopez J."/>
            <person name="Lozado R.J."/>
            <person name="Lu J."/>
            <person name="Madu R.C."/>
            <person name="Maheshwari M."/>
            <person name="Maheshwari R."/>
            <person name="Malloy K."/>
            <person name="Martinez E."/>
            <person name="Mathew T."/>
            <person name="Mercado I.C."/>
            <person name="Mercado C."/>
            <person name="Meyer B."/>
            <person name="Montgomery K."/>
            <person name="Morgan M.B."/>
            <person name="Munidasa M."/>
            <person name="Nazareth L.V."/>
            <person name="Nelson J."/>
            <person name="Ng B.M."/>
            <person name="Nguyen N.B."/>
            <person name="Nguyen P.Q."/>
            <person name="Nguyen T."/>
            <person name="Obregon M."/>
            <person name="Okwuonu G.O."/>
            <person name="Onwere C.G."/>
            <person name="Orozco G."/>
            <person name="Parra A."/>
            <person name="Patel S."/>
            <person name="Patil S."/>
            <person name="Perez A."/>
            <person name="Perez Y."/>
            <person name="Pham C."/>
            <person name="Primus E.L."/>
            <person name="Pu L.-L."/>
            <person name="Puazo M."/>
            <person name="Qin X."/>
            <person name="Quiroz J.B."/>
            <person name="Reese J."/>
            <person name="Richards S."/>
            <person name="Rives C.M."/>
            <person name="Robberts R."/>
            <person name="Ruiz S.J."/>
            <person name="Ruiz M.J."/>
            <person name="Santibanez J."/>
            <person name="Schneider B.W."/>
            <person name="Sisson I."/>
            <person name="Smith M."/>
            <person name="Sodergren E."/>
            <person name="Song X.-Z."/>
            <person name="Song B.B."/>
            <person name="Summersgill H."/>
            <person name="Thelus R."/>
            <person name="Thornton R.D."/>
            <person name="Trejos Z.Y."/>
            <person name="Usmani K."/>
            <person name="Vattathil S."/>
            <person name="Villasana D."/>
            <person name="Walker D.L."/>
            <person name="Wang S."/>
            <person name="Wang K."/>
            <person name="White C.S."/>
            <person name="Williams A.C."/>
            <person name="Williamson J."/>
            <person name="Wilson K."/>
            <person name="Woghiren I.O."/>
            <person name="Woodworth J.R."/>
            <person name="Worley K.C."/>
            <person name="Wright R.A."/>
            <person name="Wu W."/>
            <person name="Young L."/>
            <person name="Zhang L."/>
            <person name="Zhang J."/>
            <person name="Zhu Y."/>
            <person name="Muzny D.M."/>
            <person name="Weinstock G."/>
            <person name="Gibbs R.A."/>
        </authorList>
    </citation>
    <scope>NUCLEOTIDE SEQUENCE [LARGE SCALE GENOMIC DNA]</scope>
    <source>
        <strain evidence="12">LSR1</strain>
    </source>
</reference>
<dbReference type="GeneID" id="100575883"/>
<evidence type="ECO:0000313" key="12">
    <source>
        <dbReference type="Proteomes" id="UP000007819"/>
    </source>
</evidence>
<keyword evidence="7" id="KW-0539">Nucleus</keyword>
<dbReference type="FunFam" id="3.30.160.60:FF:000446">
    <property type="entry name" value="Zinc finger protein"/>
    <property type="match status" value="1"/>
</dbReference>
<sequence length="557" mass="64107">MNEVNMANNQDISMQSCTINDLCRLCANFDENLIPIYADEGADHMLENKIKTHLPFINISEDDLLPKRVCYHCASAVLVWNELYECSSVADQKLRNMFELNPFDQNHGKVDIQEDERLNPTLKSEISDIIFDREVDNDSVDDNMYLNAAGLDDDINGLMNCHRLEDITVADDCNLVVPKQEYLDVLRGDSNHIDGVDHQLPTEANVNSVCEGDDITNHNNCEDFKPLIDSINVTDTEDGEMDDLRKDGDGSNGIDCEMDDENDHEDEDEDEEEDCNQLSNMQVRQLYLGSSLDGTSLDEEEQQQETMCQICATVFKTRYNLLRHFQKRHPEFKMFECDLCRISFSSVKQFKNHLEEKHSKIHPTSTIDSKQVRFACDVCGNMYKNKASAMNHLLTHTAKKTVRCTHCDFTCYTKQQLGVHQTKHDKRFVCDICHKRFAQKSQLDVHVNAVHYNQRPFSCVLCNKTFKTKGSHDAHMIVHTDTRNYQCPHCDKKCRKRYDLTLHIRTHTGEKPFKCSVCGRGFVQMCDTRKHEMLHFKPGKRKNLLFGSSDVGMADDE</sequence>
<evidence type="ECO:0000256" key="6">
    <source>
        <dbReference type="ARBA" id="ARBA00023125"/>
    </source>
</evidence>
<dbReference type="EnsemblMetazoa" id="XM_003245340.4">
    <property type="protein sequence ID" value="XP_003245388.1"/>
    <property type="gene ID" value="LOC100575883"/>
</dbReference>
<accession>A0A8R2ACC4</accession>
<dbReference type="PROSITE" id="PS50157">
    <property type="entry name" value="ZINC_FINGER_C2H2_2"/>
    <property type="match status" value="6"/>
</dbReference>
<dbReference type="Pfam" id="PF12874">
    <property type="entry name" value="zf-met"/>
    <property type="match status" value="2"/>
</dbReference>
<dbReference type="FunFam" id="3.30.160.60:FF:000100">
    <property type="entry name" value="Zinc finger 45-like"/>
    <property type="match status" value="1"/>
</dbReference>
<name>A0A8R2ACC4_ACYPI</name>
<proteinExistence type="predicted"/>
<evidence type="ECO:0000256" key="3">
    <source>
        <dbReference type="ARBA" id="ARBA00022737"/>
    </source>
</evidence>
<organism evidence="11 12">
    <name type="scientific">Acyrthosiphon pisum</name>
    <name type="common">Pea aphid</name>
    <dbReference type="NCBI Taxonomy" id="7029"/>
    <lineage>
        <taxon>Eukaryota</taxon>
        <taxon>Metazoa</taxon>
        <taxon>Ecdysozoa</taxon>
        <taxon>Arthropoda</taxon>
        <taxon>Hexapoda</taxon>
        <taxon>Insecta</taxon>
        <taxon>Pterygota</taxon>
        <taxon>Neoptera</taxon>
        <taxon>Paraneoptera</taxon>
        <taxon>Hemiptera</taxon>
        <taxon>Sternorrhyncha</taxon>
        <taxon>Aphidomorpha</taxon>
        <taxon>Aphidoidea</taxon>
        <taxon>Aphididae</taxon>
        <taxon>Macrosiphini</taxon>
        <taxon>Acyrthosiphon</taxon>
    </lineage>
</organism>
<evidence type="ECO:0000256" key="2">
    <source>
        <dbReference type="ARBA" id="ARBA00022723"/>
    </source>
</evidence>
<feature type="domain" description="C2H2-type" evidence="10">
    <location>
        <begin position="335"/>
        <end position="363"/>
    </location>
</feature>
<dbReference type="Gene3D" id="3.30.160.60">
    <property type="entry name" value="Classic Zinc Finger"/>
    <property type="match status" value="6"/>
</dbReference>
<feature type="compositionally biased region" description="Acidic residues" evidence="9">
    <location>
        <begin position="256"/>
        <end position="272"/>
    </location>
</feature>
<dbReference type="KEGG" id="api:100575883"/>
<keyword evidence="4 8" id="KW-0863">Zinc-finger</keyword>
<feature type="domain" description="C2H2-type" evidence="10">
    <location>
        <begin position="428"/>
        <end position="456"/>
    </location>
</feature>
<evidence type="ECO:0000256" key="4">
    <source>
        <dbReference type="ARBA" id="ARBA00022771"/>
    </source>
</evidence>
<keyword evidence="2" id="KW-0479">Metal-binding</keyword>
<evidence type="ECO:0000256" key="5">
    <source>
        <dbReference type="ARBA" id="ARBA00022833"/>
    </source>
</evidence>
<evidence type="ECO:0000259" key="10">
    <source>
        <dbReference type="PROSITE" id="PS50157"/>
    </source>
</evidence>
<dbReference type="SUPFAM" id="SSF57716">
    <property type="entry name" value="Glucocorticoid receptor-like (DNA-binding domain)"/>
    <property type="match status" value="1"/>
</dbReference>
<dbReference type="Pfam" id="PF07776">
    <property type="entry name" value="zf-AD"/>
    <property type="match status" value="1"/>
</dbReference>
<feature type="domain" description="C2H2-type" evidence="10">
    <location>
        <begin position="457"/>
        <end position="484"/>
    </location>
</feature>
<protein>
    <recommendedName>
        <fullName evidence="10">C2H2-type domain-containing protein</fullName>
    </recommendedName>
</protein>
<dbReference type="GO" id="GO:0005634">
    <property type="term" value="C:nucleus"/>
    <property type="evidence" value="ECO:0007669"/>
    <property type="project" value="UniProtKB-SubCell"/>
</dbReference>
<keyword evidence="12" id="KW-1185">Reference proteome</keyword>
<dbReference type="InterPro" id="IPR036236">
    <property type="entry name" value="Znf_C2H2_sf"/>
</dbReference>
<dbReference type="Proteomes" id="UP000007819">
    <property type="component" value="Chromosome X"/>
</dbReference>
<evidence type="ECO:0000313" key="11">
    <source>
        <dbReference type="EnsemblMetazoa" id="XP_003245388.1"/>
    </source>
</evidence>